<dbReference type="AlphaFoldDB" id="A0A5J9W6M9"/>
<dbReference type="InterPro" id="IPR023213">
    <property type="entry name" value="CAT-like_dom_sf"/>
</dbReference>
<evidence type="ECO:0000256" key="2">
    <source>
        <dbReference type="ARBA" id="ARBA00023315"/>
    </source>
</evidence>
<reference evidence="4 5" key="1">
    <citation type="journal article" date="2019" name="Sci. Rep.">
        <title>A high-quality genome of Eragrostis curvula grass provides insights into Poaceae evolution and supports new strategies to enhance forage quality.</title>
        <authorList>
            <person name="Carballo J."/>
            <person name="Santos B.A.C.M."/>
            <person name="Zappacosta D."/>
            <person name="Garbus I."/>
            <person name="Selva J.P."/>
            <person name="Gallo C.A."/>
            <person name="Diaz A."/>
            <person name="Albertini E."/>
            <person name="Caccamo M."/>
            <person name="Echenique V."/>
        </authorList>
    </citation>
    <scope>NUCLEOTIDE SEQUENCE [LARGE SCALE GENOMIC DNA]</scope>
    <source>
        <strain evidence="5">cv. Victoria</strain>
        <tissue evidence="4">Leaf</tissue>
    </source>
</reference>
<dbReference type="Proteomes" id="UP000324897">
    <property type="component" value="Unassembled WGS sequence"/>
</dbReference>
<dbReference type="InterPro" id="IPR051504">
    <property type="entry name" value="Plant_metabolite_acyltrans"/>
</dbReference>
<evidence type="ECO:0000313" key="5">
    <source>
        <dbReference type="Proteomes" id="UP000324897"/>
    </source>
</evidence>
<accession>A0A5J9W6M9</accession>
<proteinExistence type="predicted"/>
<feature type="compositionally biased region" description="Pro residues" evidence="3">
    <location>
        <begin position="130"/>
        <end position="141"/>
    </location>
</feature>
<dbReference type="Gene3D" id="3.30.559.10">
    <property type="entry name" value="Chloramphenicol acetyltransferase-like domain"/>
    <property type="match status" value="1"/>
</dbReference>
<dbReference type="Gramene" id="TVU43020">
    <property type="protein sequence ID" value="TVU43020"/>
    <property type="gene ID" value="EJB05_09450"/>
</dbReference>
<sequence>MHARQPARCNGELRRRPARPAAAHALLLLSPAPAPCRADPEFSVYYGTAARAYHAAAAPHPRPRRPAPAAVLHPPCVAPRPHPPPPPHAAPAPAPTAAPPAPPAAARRRHPPQPRARARRRPRRPCAPHTRPPCLRPPPAHAPGRRASQTPAAAPRPPLHDTALRPRLLPPHAAPVPAPTAAPRPRPPRRRGPAPTPAAAPRPQRCDAAPRRLRLPRGEERKKKGMEEGREEKKGKERKKAAFEGFLANPNLSRRTFTVSEQQLQRLKQRIAERSPPPSAAPSSFVAVVALAWVSFVRAKHPDVVAPGDEVTLFFFADCRARLDPPPGDGYFGTCISGCLARATARDLLAEDDDDAVARAAAAVAEEVRRTAEEPLALWDWMGLVVRVELDKLLNVSGSTRFPAYEATDFGWGQPARTELVSMNHDGQVVLVAGKGGAGGVQVSVSLNPAHMDTFKSFFFSFIA</sequence>
<keyword evidence="1" id="KW-0808">Transferase</keyword>
<dbReference type="Pfam" id="PF02458">
    <property type="entry name" value="Transferase"/>
    <property type="match status" value="1"/>
</dbReference>
<organism evidence="4 5">
    <name type="scientific">Eragrostis curvula</name>
    <name type="common">weeping love grass</name>
    <dbReference type="NCBI Taxonomy" id="38414"/>
    <lineage>
        <taxon>Eukaryota</taxon>
        <taxon>Viridiplantae</taxon>
        <taxon>Streptophyta</taxon>
        <taxon>Embryophyta</taxon>
        <taxon>Tracheophyta</taxon>
        <taxon>Spermatophyta</taxon>
        <taxon>Magnoliopsida</taxon>
        <taxon>Liliopsida</taxon>
        <taxon>Poales</taxon>
        <taxon>Poaceae</taxon>
        <taxon>PACMAD clade</taxon>
        <taxon>Chloridoideae</taxon>
        <taxon>Eragrostideae</taxon>
        <taxon>Eragrostidinae</taxon>
        <taxon>Eragrostis</taxon>
    </lineage>
</organism>
<evidence type="ECO:0000256" key="3">
    <source>
        <dbReference type="SAM" id="MobiDB-lite"/>
    </source>
</evidence>
<name>A0A5J9W6M9_9POAL</name>
<dbReference type="EMBL" id="RWGY01000005">
    <property type="protein sequence ID" value="TVU43020.1"/>
    <property type="molecule type" value="Genomic_DNA"/>
</dbReference>
<evidence type="ECO:0000256" key="1">
    <source>
        <dbReference type="ARBA" id="ARBA00022679"/>
    </source>
</evidence>
<dbReference type="OrthoDB" id="1862401at2759"/>
<gene>
    <name evidence="4" type="ORF">EJB05_09450</name>
</gene>
<feature type="compositionally biased region" description="Basic and acidic residues" evidence="3">
    <location>
        <begin position="204"/>
        <end position="235"/>
    </location>
</feature>
<dbReference type="PANTHER" id="PTHR31625">
    <property type="match status" value="1"/>
</dbReference>
<keyword evidence="2" id="KW-0012">Acyltransferase</keyword>
<keyword evidence="5" id="KW-1185">Reference proteome</keyword>
<evidence type="ECO:0000313" key="4">
    <source>
        <dbReference type="EMBL" id="TVU43020.1"/>
    </source>
</evidence>
<comment type="caution">
    <text evidence="4">The sequence shown here is derived from an EMBL/GenBank/DDBJ whole genome shotgun (WGS) entry which is preliminary data.</text>
</comment>
<protein>
    <submittedName>
        <fullName evidence="4">Uncharacterized protein</fullName>
    </submittedName>
</protein>
<feature type="compositionally biased region" description="Pro residues" evidence="3">
    <location>
        <begin position="76"/>
        <end position="103"/>
    </location>
</feature>
<feature type="compositionally biased region" description="Basic residues" evidence="3">
    <location>
        <begin position="106"/>
        <end position="126"/>
    </location>
</feature>
<feature type="compositionally biased region" description="Pro residues" evidence="3">
    <location>
        <begin position="168"/>
        <end position="185"/>
    </location>
</feature>
<feature type="region of interest" description="Disordered" evidence="3">
    <location>
        <begin position="57"/>
        <end position="245"/>
    </location>
</feature>
<dbReference type="GO" id="GO:0016747">
    <property type="term" value="F:acyltransferase activity, transferring groups other than amino-acyl groups"/>
    <property type="evidence" value="ECO:0007669"/>
    <property type="project" value="UniProtKB-ARBA"/>
</dbReference>
<feature type="non-terminal residue" evidence="4">
    <location>
        <position position="1"/>
    </location>
</feature>